<comment type="caution">
    <text evidence="1">The sequence shown here is derived from an EMBL/GenBank/DDBJ whole genome shotgun (WGS) entry which is preliminary data.</text>
</comment>
<dbReference type="AlphaFoldDB" id="A0A927CS00"/>
<reference evidence="1" key="1">
    <citation type="submission" date="2020-09" db="EMBL/GenBank/DDBJ databases">
        <title>A novel bacterium of genus Paenibacillus, isolated from South China Sea.</title>
        <authorList>
            <person name="Huang H."/>
            <person name="Mo K."/>
            <person name="Hu Y."/>
        </authorList>
    </citation>
    <scope>NUCLEOTIDE SEQUENCE</scope>
    <source>
        <strain evidence="1">IB182493</strain>
    </source>
</reference>
<keyword evidence="2" id="KW-1185">Reference proteome</keyword>
<organism evidence="1 2">
    <name type="scientific">Paenibacillus arenilitoris</name>
    <dbReference type="NCBI Taxonomy" id="2772299"/>
    <lineage>
        <taxon>Bacteria</taxon>
        <taxon>Bacillati</taxon>
        <taxon>Bacillota</taxon>
        <taxon>Bacilli</taxon>
        <taxon>Bacillales</taxon>
        <taxon>Paenibacillaceae</taxon>
        <taxon>Paenibacillus</taxon>
    </lineage>
</organism>
<gene>
    <name evidence="1" type="ORF">IDH41_28600</name>
</gene>
<accession>A0A927CS00</accession>
<proteinExistence type="predicted"/>
<dbReference type="RefSeq" id="WP_190867338.1">
    <property type="nucleotide sequence ID" value="NZ_JACXIY010000051.1"/>
</dbReference>
<protein>
    <submittedName>
        <fullName evidence="1">Uncharacterized protein</fullName>
    </submittedName>
</protein>
<evidence type="ECO:0000313" key="2">
    <source>
        <dbReference type="Proteomes" id="UP000632125"/>
    </source>
</evidence>
<sequence length="73" mass="8490">MVLRFISGEDGSHNYQYVTENCDVELIAVRHLLTDIHEYEGNYIFVLGEKQQYQKKAVARKIPQLQELCNTTS</sequence>
<dbReference type="Proteomes" id="UP000632125">
    <property type="component" value="Unassembled WGS sequence"/>
</dbReference>
<evidence type="ECO:0000313" key="1">
    <source>
        <dbReference type="EMBL" id="MBD2872547.1"/>
    </source>
</evidence>
<name>A0A927CS00_9BACL</name>
<dbReference type="EMBL" id="JACXIY010000051">
    <property type="protein sequence ID" value="MBD2872547.1"/>
    <property type="molecule type" value="Genomic_DNA"/>
</dbReference>